<dbReference type="RefSeq" id="WP_073050649.1">
    <property type="nucleotide sequence ID" value="NZ_FQZL01000034.1"/>
</dbReference>
<keyword evidence="2" id="KW-1185">Reference proteome</keyword>
<organism evidence="1 2">
    <name type="scientific">Dethiosulfatibacter aminovorans DSM 17477</name>
    <dbReference type="NCBI Taxonomy" id="1121476"/>
    <lineage>
        <taxon>Bacteria</taxon>
        <taxon>Bacillati</taxon>
        <taxon>Bacillota</taxon>
        <taxon>Tissierellia</taxon>
        <taxon>Dethiosulfatibacter</taxon>
    </lineage>
</organism>
<reference evidence="1 2" key="1">
    <citation type="submission" date="2016-11" db="EMBL/GenBank/DDBJ databases">
        <authorList>
            <person name="Jaros S."/>
            <person name="Januszkiewicz K."/>
            <person name="Wedrychowicz H."/>
        </authorList>
    </citation>
    <scope>NUCLEOTIDE SEQUENCE [LARGE SCALE GENOMIC DNA]</scope>
    <source>
        <strain evidence="1 2">DSM 17477</strain>
    </source>
</reference>
<dbReference type="AlphaFoldDB" id="A0A1M6LUR1"/>
<protein>
    <submittedName>
        <fullName evidence="1">Uncharacterized protein</fullName>
    </submittedName>
</protein>
<evidence type="ECO:0000313" key="1">
    <source>
        <dbReference type="EMBL" id="SHJ74920.1"/>
    </source>
</evidence>
<evidence type="ECO:0000313" key="2">
    <source>
        <dbReference type="Proteomes" id="UP000184052"/>
    </source>
</evidence>
<proteinExistence type="predicted"/>
<gene>
    <name evidence="1" type="ORF">SAMN02745751_03284</name>
</gene>
<dbReference type="Proteomes" id="UP000184052">
    <property type="component" value="Unassembled WGS sequence"/>
</dbReference>
<dbReference type="EMBL" id="FQZL01000034">
    <property type="protein sequence ID" value="SHJ74920.1"/>
    <property type="molecule type" value="Genomic_DNA"/>
</dbReference>
<name>A0A1M6LUR1_9FIRM</name>
<dbReference type="STRING" id="1121476.SAMN02745751_03284"/>
<accession>A0A1M6LUR1</accession>
<sequence length="141" mass="16577">MKNNKYKIGIHTMTEINMDLNKNTKYLSDIITIEKIAKRYNMDIIDEYIDIVDNSRPRTERIVSSGFVKMIKDAKNGLLDEIIVVCNPAFTQYDFDMLEYHTTEHGFYIPTTVADDFILRFGVSRPCYIEFIKYIARRNNS</sequence>